<feature type="domain" description="HTH lysR-type" evidence="5">
    <location>
        <begin position="1"/>
        <end position="58"/>
    </location>
</feature>
<reference evidence="6 7" key="1">
    <citation type="submission" date="2021-03" db="EMBL/GenBank/DDBJ databases">
        <title>Enterococcal diversity collection.</title>
        <authorList>
            <person name="Gilmore M.S."/>
            <person name="Schwartzman J."/>
            <person name="Van Tyne D."/>
            <person name="Martin M."/>
            <person name="Earl A.M."/>
            <person name="Manson A.L."/>
            <person name="Straub T."/>
            <person name="Salamzade R."/>
            <person name="Saavedra J."/>
            <person name="Lebreton F."/>
            <person name="Prichula J."/>
            <person name="Schaufler K."/>
            <person name="Gaca A."/>
            <person name="Sgardioli B."/>
            <person name="Wagenaar J."/>
            <person name="Strong T."/>
        </authorList>
    </citation>
    <scope>NUCLEOTIDE SEQUENCE [LARGE SCALE GENOMIC DNA]</scope>
    <source>
        <strain evidence="6 7">DIV0869a</strain>
    </source>
</reference>
<evidence type="ECO:0000256" key="1">
    <source>
        <dbReference type="ARBA" id="ARBA00009437"/>
    </source>
</evidence>
<dbReference type="Pfam" id="PF03466">
    <property type="entry name" value="LysR_substrate"/>
    <property type="match status" value="1"/>
</dbReference>
<organism evidence="6 7">
    <name type="scientific">Candidatus Enterococcus ikei</name>
    <dbReference type="NCBI Taxonomy" id="2815326"/>
    <lineage>
        <taxon>Bacteria</taxon>
        <taxon>Bacillati</taxon>
        <taxon>Bacillota</taxon>
        <taxon>Bacilli</taxon>
        <taxon>Lactobacillales</taxon>
        <taxon>Enterococcaceae</taxon>
        <taxon>Enterococcus</taxon>
    </lineage>
</organism>
<evidence type="ECO:0000256" key="2">
    <source>
        <dbReference type="ARBA" id="ARBA00023015"/>
    </source>
</evidence>
<dbReference type="PRINTS" id="PR00039">
    <property type="entry name" value="HTHLYSR"/>
</dbReference>
<dbReference type="PROSITE" id="PS50931">
    <property type="entry name" value="HTH_LYSR"/>
    <property type="match status" value="1"/>
</dbReference>
<accession>A0ABS3GXE7</accession>
<keyword evidence="4" id="KW-0804">Transcription</keyword>
<comment type="caution">
    <text evidence="6">The sequence shown here is derived from an EMBL/GenBank/DDBJ whole genome shotgun (WGS) entry which is preliminary data.</text>
</comment>
<name>A0ABS3GXE7_9ENTE</name>
<dbReference type="InterPro" id="IPR036390">
    <property type="entry name" value="WH_DNA-bd_sf"/>
</dbReference>
<dbReference type="Pfam" id="PF00126">
    <property type="entry name" value="HTH_1"/>
    <property type="match status" value="1"/>
</dbReference>
<sequence>MNLRQLEFFRMLADTQHMTHAAKLLNTTQPNLSHSMSELEKELDAQLFEKKGRNIQLTKYGKFFYTYVSTALEELTKGERALRELVSPEKGLVDFGFIYTAGSFLAPMLMKEFSAYPGNEQIRFNLFQGNSSDMTDLLLKEAVDIAITSKLKEDQQLNYEILTEQEIVLVVPLHHPLAIYDSISLKQTSDYPFVYFNERSGLRPYLDKMLTAASIAPNIICEVEEDHTMLGFVAHDYGIALMPKIPSISAYKVKTIALEDNFFPRYIYLATKKDHFLSPAALRFKEFVIPFAQNMFYQYKND</sequence>
<keyword evidence="2" id="KW-0805">Transcription regulation</keyword>
<evidence type="ECO:0000313" key="6">
    <source>
        <dbReference type="EMBL" id="MBO0439490.1"/>
    </source>
</evidence>
<gene>
    <name evidence="6" type="ORF">JZO69_03900</name>
</gene>
<keyword evidence="7" id="KW-1185">Reference proteome</keyword>
<evidence type="ECO:0000259" key="5">
    <source>
        <dbReference type="PROSITE" id="PS50931"/>
    </source>
</evidence>
<dbReference type="InterPro" id="IPR050950">
    <property type="entry name" value="HTH-type_LysR_regulators"/>
</dbReference>
<protein>
    <submittedName>
        <fullName evidence="6">LysR family transcriptional regulator</fullName>
    </submittedName>
</protein>
<proteinExistence type="inferred from homology"/>
<comment type="similarity">
    <text evidence="1">Belongs to the LysR transcriptional regulatory family.</text>
</comment>
<dbReference type="PANTHER" id="PTHR30419:SF28">
    <property type="entry name" value="HTH-TYPE TRANSCRIPTIONAL REGULATOR BSDA"/>
    <property type="match status" value="1"/>
</dbReference>
<dbReference type="EMBL" id="JAFLWD010000008">
    <property type="protein sequence ID" value="MBO0439490.1"/>
    <property type="molecule type" value="Genomic_DNA"/>
</dbReference>
<dbReference type="RefSeq" id="WP_207111582.1">
    <property type="nucleotide sequence ID" value="NZ_JAFLWD010000008.1"/>
</dbReference>
<evidence type="ECO:0000313" key="7">
    <source>
        <dbReference type="Proteomes" id="UP000664632"/>
    </source>
</evidence>
<evidence type="ECO:0000256" key="3">
    <source>
        <dbReference type="ARBA" id="ARBA00023125"/>
    </source>
</evidence>
<dbReference type="PANTHER" id="PTHR30419">
    <property type="entry name" value="HTH-TYPE TRANSCRIPTIONAL REGULATOR YBHD"/>
    <property type="match status" value="1"/>
</dbReference>
<evidence type="ECO:0000256" key="4">
    <source>
        <dbReference type="ARBA" id="ARBA00023163"/>
    </source>
</evidence>
<dbReference type="InterPro" id="IPR000847">
    <property type="entry name" value="LysR_HTH_N"/>
</dbReference>
<dbReference type="SUPFAM" id="SSF46785">
    <property type="entry name" value="Winged helix' DNA-binding domain"/>
    <property type="match status" value="1"/>
</dbReference>
<dbReference type="Proteomes" id="UP000664632">
    <property type="component" value="Unassembled WGS sequence"/>
</dbReference>
<keyword evidence="3" id="KW-0238">DNA-binding</keyword>
<dbReference type="InterPro" id="IPR036388">
    <property type="entry name" value="WH-like_DNA-bd_sf"/>
</dbReference>
<dbReference type="SUPFAM" id="SSF53850">
    <property type="entry name" value="Periplasmic binding protein-like II"/>
    <property type="match status" value="1"/>
</dbReference>
<dbReference type="Gene3D" id="3.40.190.290">
    <property type="match status" value="1"/>
</dbReference>
<dbReference type="InterPro" id="IPR005119">
    <property type="entry name" value="LysR_subst-bd"/>
</dbReference>
<dbReference type="Gene3D" id="1.10.10.10">
    <property type="entry name" value="Winged helix-like DNA-binding domain superfamily/Winged helix DNA-binding domain"/>
    <property type="match status" value="1"/>
</dbReference>